<evidence type="ECO:0008006" key="3">
    <source>
        <dbReference type="Google" id="ProtNLM"/>
    </source>
</evidence>
<protein>
    <recommendedName>
        <fullName evidence="3">Sulfotransferase</fullName>
    </recommendedName>
</protein>
<comment type="caution">
    <text evidence="1">The sequence shown here is derived from an EMBL/GenBank/DDBJ whole genome shotgun (WGS) entry which is preliminary data.</text>
</comment>
<dbReference type="Proteomes" id="UP000592216">
    <property type="component" value="Unassembled WGS sequence"/>
</dbReference>
<reference evidence="1 2" key="1">
    <citation type="submission" date="2020-04" db="EMBL/GenBank/DDBJ databases">
        <title>Donghicola sp., a member of the Rhodobacteraceae family isolated from mangrove forest in Thailand.</title>
        <authorList>
            <person name="Charoenyingcharoen P."/>
            <person name="Yukphan P."/>
        </authorList>
    </citation>
    <scope>NUCLEOTIDE SEQUENCE [LARGE SCALE GENOMIC DNA]</scope>
    <source>
        <strain evidence="1 2">B5-SW-15</strain>
    </source>
</reference>
<gene>
    <name evidence="1" type="ORF">HJ536_03820</name>
</gene>
<dbReference type="EMBL" id="JABCJE010000001">
    <property type="protein sequence ID" value="NVO22475.1"/>
    <property type="molecule type" value="Genomic_DNA"/>
</dbReference>
<accession>A0A850Q7F4</accession>
<organism evidence="1 2">
    <name type="scientific">Donghicola mangrovi</name>
    <dbReference type="NCBI Taxonomy" id="2729614"/>
    <lineage>
        <taxon>Bacteria</taxon>
        <taxon>Pseudomonadati</taxon>
        <taxon>Pseudomonadota</taxon>
        <taxon>Alphaproteobacteria</taxon>
        <taxon>Rhodobacterales</taxon>
        <taxon>Roseobacteraceae</taxon>
        <taxon>Donghicola</taxon>
    </lineage>
</organism>
<proteinExistence type="predicted"/>
<name>A0A850Q7F4_9RHOB</name>
<dbReference type="AlphaFoldDB" id="A0A850Q7F4"/>
<evidence type="ECO:0000313" key="1">
    <source>
        <dbReference type="EMBL" id="NVO22475.1"/>
    </source>
</evidence>
<sequence>MQFVLFIGPHKVGSSQLQDFLYRNYVRLIQSGILYPMIEAEGLSFMVSKAIIGDIDDIPLPVNAREAHNAFAYKMISEVDETRFVPAKHSGLPRTRQMFRAIKKQIEFVQPEVVILASEVFSTFGVVSPRLIQTLLDEFPEASFRIIANLRRVDNYLSSWHGERLKAGERLHPLGRGAMQEYFETTHFDYRLILEPWVSMMPDADFILRDFSAVRTAGGTIEDFKEQSCLNFPDSLITPAPLNPSMHRAVQEIVRRGNAQLMPEVALNLRNFLEDVTPQLGLPKSSEIEMYGPDLREEMFDRFEDVHDYLGDLTGQAQFFSNIDNMLRCRPIRELDAVADALPKIRAQARQLSDPDARAFIEGFAL</sequence>
<dbReference type="RefSeq" id="WP_177156714.1">
    <property type="nucleotide sequence ID" value="NZ_JABCJE010000001.1"/>
</dbReference>
<evidence type="ECO:0000313" key="2">
    <source>
        <dbReference type="Proteomes" id="UP000592216"/>
    </source>
</evidence>